<dbReference type="InterPro" id="IPR018608">
    <property type="entry name" value="Gti1/Pac2"/>
</dbReference>
<sequence>MPAMISYQQQQQKQLNNSIHETWFGFIKEKEDAQILVDACAANQLTPIRELSSSTSSSSTLKIRSGSVIILQETSTTPAQKTRWRDSFSWSSSRISGAFLLYRQVQPTSSAAKNHTVVQREKSSLFITTSVRGNTRLIPNGLAKRTITLTAQSTGEKFRVISYFYPHDVEHLYSRKVVHQGFLQTPSQAQEFQDFVAVANQAVTTAKNLTIESRGSESLLSPITPSGSDWSLQLHKFETDSLRFGGTGVRAASLFFRKYPNWTDFPVTLAPLDKANKF</sequence>
<protein>
    <submittedName>
        <fullName evidence="1">Uncharacterized protein</fullName>
    </submittedName>
</protein>
<accession>A0A507D3V4</accession>
<comment type="caution">
    <text evidence="1">The sequence shown here is derived from an EMBL/GenBank/DDBJ whole genome shotgun (WGS) entry which is preliminary data.</text>
</comment>
<keyword evidence="2" id="KW-1185">Reference proteome</keyword>
<proteinExistence type="predicted"/>
<dbReference type="EMBL" id="QEAP01001388">
    <property type="protein sequence ID" value="TPX46001.1"/>
    <property type="molecule type" value="Genomic_DNA"/>
</dbReference>
<name>A0A507D3V4_9FUNG</name>
<dbReference type="AlphaFoldDB" id="A0A507D3V4"/>
<evidence type="ECO:0000313" key="2">
    <source>
        <dbReference type="Proteomes" id="UP000320333"/>
    </source>
</evidence>
<dbReference type="Proteomes" id="UP000320333">
    <property type="component" value="Unassembled WGS sequence"/>
</dbReference>
<reference evidence="1 2" key="1">
    <citation type="journal article" date="2019" name="Sci. Rep.">
        <title>Comparative genomics of chytrid fungi reveal insights into the obligate biotrophic and pathogenic lifestyle of Synchytrium endobioticum.</title>
        <authorList>
            <person name="van de Vossenberg B.T.L.H."/>
            <person name="Warris S."/>
            <person name="Nguyen H.D.T."/>
            <person name="van Gent-Pelzer M.P.E."/>
            <person name="Joly D.L."/>
            <person name="van de Geest H.C."/>
            <person name="Bonants P.J.M."/>
            <person name="Smith D.S."/>
            <person name="Levesque C.A."/>
            <person name="van der Lee T.A.J."/>
        </authorList>
    </citation>
    <scope>NUCLEOTIDE SEQUENCE [LARGE SCALE GENOMIC DNA]</scope>
    <source>
        <strain evidence="1 2">CBS 675.73</strain>
    </source>
</reference>
<dbReference type="Pfam" id="PF09729">
    <property type="entry name" value="Gti1_Pac2"/>
    <property type="match status" value="1"/>
</dbReference>
<gene>
    <name evidence="1" type="ORF">CcCBS67573_g10341</name>
</gene>
<evidence type="ECO:0000313" key="1">
    <source>
        <dbReference type="EMBL" id="TPX46001.1"/>
    </source>
</evidence>
<dbReference type="GO" id="GO:0003677">
    <property type="term" value="F:DNA binding"/>
    <property type="evidence" value="ECO:0007669"/>
    <property type="project" value="TreeGrafter"/>
</dbReference>
<dbReference type="PANTHER" id="PTHR28027:SF2">
    <property type="entry name" value="TRANSCRIPTIONAL REGULATOR MIT1"/>
    <property type="match status" value="1"/>
</dbReference>
<dbReference type="PANTHER" id="PTHR28027">
    <property type="entry name" value="TRANSCRIPTIONAL REGULATOR MIT1"/>
    <property type="match status" value="1"/>
</dbReference>
<dbReference type="OrthoDB" id="5572844at2759"/>
<organism evidence="1 2">
    <name type="scientific">Chytriomyces confervae</name>
    <dbReference type="NCBI Taxonomy" id="246404"/>
    <lineage>
        <taxon>Eukaryota</taxon>
        <taxon>Fungi</taxon>
        <taxon>Fungi incertae sedis</taxon>
        <taxon>Chytridiomycota</taxon>
        <taxon>Chytridiomycota incertae sedis</taxon>
        <taxon>Chytridiomycetes</taxon>
        <taxon>Chytridiales</taxon>
        <taxon>Chytriomycetaceae</taxon>
        <taxon>Chytriomyces</taxon>
    </lineage>
</organism>